<feature type="transmembrane region" description="Helical" evidence="1">
    <location>
        <begin position="43"/>
        <end position="61"/>
    </location>
</feature>
<keyword evidence="1" id="KW-0812">Transmembrane</keyword>
<keyword evidence="1" id="KW-1133">Transmembrane helix</keyword>
<organism evidence="2 3">
    <name type="scientific">Lacipirellula limnantheis</name>
    <dbReference type="NCBI Taxonomy" id="2528024"/>
    <lineage>
        <taxon>Bacteria</taxon>
        <taxon>Pseudomonadati</taxon>
        <taxon>Planctomycetota</taxon>
        <taxon>Planctomycetia</taxon>
        <taxon>Pirellulales</taxon>
        <taxon>Lacipirellulaceae</taxon>
        <taxon>Lacipirellula</taxon>
    </lineage>
</organism>
<dbReference type="RefSeq" id="WP_145434437.1">
    <property type="nucleotide sequence ID" value="NZ_CP036339.1"/>
</dbReference>
<dbReference type="KEGG" id="llh:I41_38950"/>
<proteinExistence type="predicted"/>
<gene>
    <name evidence="2" type="ORF">I41_38950</name>
</gene>
<keyword evidence="1" id="KW-0472">Membrane</keyword>
<accession>A0A517U240</accession>
<dbReference type="Proteomes" id="UP000317909">
    <property type="component" value="Chromosome"/>
</dbReference>
<evidence type="ECO:0000313" key="2">
    <source>
        <dbReference type="EMBL" id="QDT74696.1"/>
    </source>
</evidence>
<evidence type="ECO:0000313" key="3">
    <source>
        <dbReference type="Proteomes" id="UP000317909"/>
    </source>
</evidence>
<reference evidence="2 3" key="1">
    <citation type="submission" date="2019-02" db="EMBL/GenBank/DDBJ databases">
        <title>Deep-cultivation of Planctomycetes and their phenomic and genomic characterization uncovers novel biology.</title>
        <authorList>
            <person name="Wiegand S."/>
            <person name="Jogler M."/>
            <person name="Boedeker C."/>
            <person name="Pinto D."/>
            <person name="Vollmers J."/>
            <person name="Rivas-Marin E."/>
            <person name="Kohn T."/>
            <person name="Peeters S.H."/>
            <person name="Heuer A."/>
            <person name="Rast P."/>
            <person name="Oberbeckmann S."/>
            <person name="Bunk B."/>
            <person name="Jeske O."/>
            <person name="Meyerdierks A."/>
            <person name="Storesund J.E."/>
            <person name="Kallscheuer N."/>
            <person name="Luecker S."/>
            <person name="Lage O.M."/>
            <person name="Pohl T."/>
            <person name="Merkel B.J."/>
            <person name="Hornburger P."/>
            <person name="Mueller R.-W."/>
            <person name="Bruemmer F."/>
            <person name="Labrenz M."/>
            <person name="Spormann A.M."/>
            <person name="Op den Camp H."/>
            <person name="Overmann J."/>
            <person name="Amann R."/>
            <person name="Jetten M.S.M."/>
            <person name="Mascher T."/>
            <person name="Medema M.H."/>
            <person name="Devos D.P."/>
            <person name="Kaster A.-K."/>
            <person name="Ovreas L."/>
            <person name="Rohde M."/>
            <person name="Galperin M.Y."/>
            <person name="Jogler C."/>
        </authorList>
    </citation>
    <scope>NUCLEOTIDE SEQUENCE [LARGE SCALE GENOMIC DNA]</scope>
    <source>
        <strain evidence="2 3">I41</strain>
    </source>
</reference>
<protein>
    <submittedName>
        <fullName evidence="2">Uncharacterized protein</fullName>
    </submittedName>
</protein>
<keyword evidence="3" id="KW-1185">Reference proteome</keyword>
<sequence length="63" mass="7163">MALMAALWLTGGFANVCFAEYLADRRRKSYGDGLFADAWFYRFTGYVTMAAAVVLFGVDFYQR</sequence>
<dbReference type="AlphaFoldDB" id="A0A517U240"/>
<name>A0A517U240_9BACT</name>
<dbReference type="EMBL" id="CP036339">
    <property type="protein sequence ID" value="QDT74696.1"/>
    <property type="molecule type" value="Genomic_DNA"/>
</dbReference>
<evidence type="ECO:0000256" key="1">
    <source>
        <dbReference type="SAM" id="Phobius"/>
    </source>
</evidence>